<reference evidence="3" key="1">
    <citation type="submission" date="2016-11" db="EMBL/GenBank/DDBJ databases">
        <title>Comparative genomic and phenotypic analysis of Granulibacter bethesdensis clinical isolates from patients with chronic granulomatous disease.</title>
        <authorList>
            <person name="Zarember K.A."/>
            <person name="Porcella S.F."/>
            <person name="Chu J."/>
            <person name="Ding L."/>
            <person name="Dahlstrom E."/>
            <person name="Barbian K."/>
            <person name="Martens C."/>
            <person name="Sykora L."/>
            <person name="Kramer S."/>
            <person name="Pettinato A.M."/>
            <person name="Hong H."/>
            <person name="Wald G."/>
            <person name="Berg L.J."/>
            <person name="Rogge L.S."/>
            <person name="Greenberg D.E."/>
            <person name="Falcone E.L."/>
            <person name="Neves J.F."/>
            <person name="Simoes M.J."/>
            <person name="Casal M."/>
            <person name="Rodriguez-Lopez F.C."/>
            <person name="Zelazny A."/>
            <person name="Gallin J.I."/>
            <person name="Holland S.M."/>
        </authorList>
    </citation>
    <scope>NUCLEOTIDE SEQUENCE [LARGE SCALE GENOMIC DNA]</scope>
    <source>
        <strain evidence="3">NIH9.1</strain>
    </source>
</reference>
<dbReference type="Gene3D" id="2.50.20.10">
    <property type="entry name" value="Lipoprotein localisation LolA/LolB/LppX"/>
    <property type="match status" value="1"/>
</dbReference>
<dbReference type="EMBL" id="CP018191">
    <property type="protein sequence ID" value="APH53256.1"/>
    <property type="molecule type" value="Genomic_DNA"/>
</dbReference>
<dbReference type="InterPro" id="IPR029046">
    <property type="entry name" value="LolA/LolB/LppX"/>
</dbReference>
<gene>
    <name evidence="2" type="ORF">GbCGDNIH9_0034</name>
</gene>
<dbReference type="Pfam" id="PF19574">
    <property type="entry name" value="LolA_3"/>
    <property type="match status" value="1"/>
</dbReference>
<keyword evidence="1" id="KW-0732">Signal</keyword>
<dbReference type="CDD" id="cd16325">
    <property type="entry name" value="LolA"/>
    <property type="match status" value="1"/>
</dbReference>
<accession>A0AAC9P7B7</accession>
<evidence type="ECO:0000256" key="1">
    <source>
        <dbReference type="ARBA" id="ARBA00022729"/>
    </source>
</evidence>
<sequence length="162" mass="17891">MMARLAQVETSHAHFREEKTLSQLTRPIISEGILSYQRPDRLEKIITSPSPETLRVTGDTLVLIHPPEPPHTIDLTTQPALGALVDTVRGALSGNLATLEKHYRIAYESLGGDAWRLTLKPIDGHISGFISVVRIDGIGHQLRQTDTVQTNGDRSIMQITPD</sequence>
<organism evidence="2 3">
    <name type="scientific">Granulibacter bethesdensis</name>
    <dbReference type="NCBI Taxonomy" id="364410"/>
    <lineage>
        <taxon>Bacteria</taxon>
        <taxon>Pseudomonadati</taxon>
        <taxon>Pseudomonadota</taxon>
        <taxon>Alphaproteobacteria</taxon>
        <taxon>Acetobacterales</taxon>
        <taxon>Acetobacteraceae</taxon>
        <taxon>Granulibacter</taxon>
    </lineage>
</organism>
<evidence type="ECO:0000313" key="3">
    <source>
        <dbReference type="Proteomes" id="UP000182373"/>
    </source>
</evidence>
<evidence type="ECO:0000313" key="2">
    <source>
        <dbReference type="EMBL" id="APH53256.1"/>
    </source>
</evidence>
<protein>
    <submittedName>
        <fullName evidence="2">Uncharacterized protein</fullName>
    </submittedName>
</protein>
<dbReference type="Proteomes" id="UP000182373">
    <property type="component" value="Chromosome"/>
</dbReference>
<dbReference type="SUPFAM" id="SSF89392">
    <property type="entry name" value="Prokaryotic lipoproteins and lipoprotein localization factors"/>
    <property type="match status" value="1"/>
</dbReference>
<proteinExistence type="predicted"/>
<dbReference type="InterPro" id="IPR004564">
    <property type="entry name" value="OM_lipoprot_carrier_LolA-like"/>
</dbReference>
<name>A0AAC9P7B7_9PROT</name>
<dbReference type="AlphaFoldDB" id="A0AAC9P7B7"/>